<proteinExistence type="predicted"/>
<dbReference type="Gene3D" id="2.20.110.10">
    <property type="entry name" value="Histone H3 K4-specific methyltransferase SET7/9 N-terminal domain"/>
    <property type="match status" value="1"/>
</dbReference>
<reference evidence="2 3" key="1">
    <citation type="submission" date="2023-05" db="EMBL/GenBank/DDBJ databases">
        <title>Novel species of genus Flectobacillus isolated from stream in China.</title>
        <authorList>
            <person name="Lu H."/>
        </authorList>
    </citation>
    <scope>NUCLEOTIDE SEQUENCE [LARGE SCALE GENOMIC DNA]</scope>
    <source>
        <strain evidence="2 3">KCTC 42575</strain>
    </source>
</reference>
<evidence type="ECO:0000313" key="3">
    <source>
        <dbReference type="Proteomes" id="UP001236507"/>
    </source>
</evidence>
<dbReference type="InterPro" id="IPR003409">
    <property type="entry name" value="MORN"/>
</dbReference>
<dbReference type="SUPFAM" id="SSF82185">
    <property type="entry name" value="Histone H3 K4-specific methyltransferase SET7/9 N-terminal domain"/>
    <property type="match status" value="1"/>
</dbReference>
<accession>A0ABT6Y926</accession>
<evidence type="ECO:0000313" key="2">
    <source>
        <dbReference type="EMBL" id="MDI9860046.1"/>
    </source>
</evidence>
<dbReference type="PANTHER" id="PTHR23084">
    <property type="entry name" value="PHOSPHATIDYLINOSITOL-4-PHOSPHATE 5-KINASE RELATED"/>
    <property type="match status" value="1"/>
</dbReference>
<dbReference type="RefSeq" id="WP_283344876.1">
    <property type="nucleotide sequence ID" value="NZ_JASHIF010000010.1"/>
</dbReference>
<dbReference type="PANTHER" id="PTHR23084:SF263">
    <property type="entry name" value="MORN REPEAT-CONTAINING PROTEIN 1"/>
    <property type="match status" value="1"/>
</dbReference>
<keyword evidence="1" id="KW-0677">Repeat</keyword>
<keyword evidence="3" id="KW-1185">Reference proteome</keyword>
<gene>
    <name evidence="2" type="ORF">QM524_12570</name>
</gene>
<dbReference type="SMART" id="SM00698">
    <property type="entry name" value="MORN"/>
    <property type="match status" value="2"/>
</dbReference>
<name>A0ABT6Y926_9BACT</name>
<dbReference type="Pfam" id="PF02493">
    <property type="entry name" value="MORN"/>
    <property type="match status" value="2"/>
</dbReference>
<dbReference type="EMBL" id="JASHIF010000010">
    <property type="protein sequence ID" value="MDI9860046.1"/>
    <property type="molecule type" value="Genomic_DNA"/>
</dbReference>
<evidence type="ECO:0008006" key="4">
    <source>
        <dbReference type="Google" id="ProtNLM"/>
    </source>
</evidence>
<sequence length="366" mass="41551">MKTFYTQCCAFLLGITVSTGVCGQNRTISTPLFICHYYGKKINESDLCNSVMGYGSSRAEREVKKITELMHLSRNPFQMMECPNTDNCYATLMEGVPYIIYDRSFLQRVHKVTQKDWAAISILAHEVGHLVYYHPTSQKGSQHQKELEADEFSGATLYKMGATLDEAQLAMQYFQEEVWTTTHPPRSQRMKAIAKGWLEEKQKEEKNVVAYQNKEVNTSDQIVTDDEETISSTTTPTYPQLETKKVDSNVEVGKYGCVEGDCINGYGYFIHKTQGSYKGMWKDGIREGIGVQFKADGNKLFEGMYESGKRSGNGIYYFSNNIYLEAVFENDFPTKEGRLINQSGAQPRELNYVQSNGEISSMKIPK</sequence>
<protein>
    <recommendedName>
        <fullName evidence="4">Peptidase M48 domain-containing protein</fullName>
    </recommendedName>
</protein>
<dbReference type="Proteomes" id="UP001236507">
    <property type="component" value="Unassembled WGS sequence"/>
</dbReference>
<organism evidence="2 3">
    <name type="scientific">Flectobacillus roseus</name>
    <dbReference type="NCBI Taxonomy" id="502259"/>
    <lineage>
        <taxon>Bacteria</taxon>
        <taxon>Pseudomonadati</taxon>
        <taxon>Bacteroidota</taxon>
        <taxon>Cytophagia</taxon>
        <taxon>Cytophagales</taxon>
        <taxon>Flectobacillaceae</taxon>
        <taxon>Flectobacillus</taxon>
    </lineage>
</organism>
<evidence type="ECO:0000256" key="1">
    <source>
        <dbReference type="ARBA" id="ARBA00022737"/>
    </source>
</evidence>
<comment type="caution">
    <text evidence="2">The sequence shown here is derived from an EMBL/GenBank/DDBJ whole genome shotgun (WGS) entry which is preliminary data.</text>
</comment>